<name>A0AAV6Y700_9LAMI</name>
<comment type="caution">
    <text evidence="1">The sequence shown here is derived from an EMBL/GenBank/DDBJ whole genome shotgun (WGS) entry which is preliminary data.</text>
</comment>
<evidence type="ECO:0000313" key="1">
    <source>
        <dbReference type="EMBL" id="KAG8390981.1"/>
    </source>
</evidence>
<protein>
    <submittedName>
        <fullName evidence="1">Uncharacterized protein</fullName>
    </submittedName>
</protein>
<dbReference type="AlphaFoldDB" id="A0AAV6Y700"/>
<dbReference type="EMBL" id="WHWC01000001">
    <property type="protein sequence ID" value="KAG8390981.1"/>
    <property type="molecule type" value="Genomic_DNA"/>
</dbReference>
<organism evidence="1 2">
    <name type="scientific">Buddleja alternifolia</name>
    <dbReference type="NCBI Taxonomy" id="168488"/>
    <lineage>
        <taxon>Eukaryota</taxon>
        <taxon>Viridiplantae</taxon>
        <taxon>Streptophyta</taxon>
        <taxon>Embryophyta</taxon>
        <taxon>Tracheophyta</taxon>
        <taxon>Spermatophyta</taxon>
        <taxon>Magnoliopsida</taxon>
        <taxon>eudicotyledons</taxon>
        <taxon>Gunneridae</taxon>
        <taxon>Pentapetalae</taxon>
        <taxon>asterids</taxon>
        <taxon>lamiids</taxon>
        <taxon>Lamiales</taxon>
        <taxon>Scrophulariaceae</taxon>
        <taxon>Buddlejeae</taxon>
        <taxon>Buddleja</taxon>
    </lineage>
</organism>
<dbReference type="Proteomes" id="UP000826271">
    <property type="component" value="Unassembled WGS sequence"/>
</dbReference>
<evidence type="ECO:0000313" key="2">
    <source>
        <dbReference type="Proteomes" id="UP000826271"/>
    </source>
</evidence>
<proteinExistence type="predicted"/>
<sequence length="71" mass="7917">MCFASLSTTAKELLRERLVECGWKVEMEKPLQSLFATEILAEFSKDEFAAAKVDPIYQFSKPITGGEDALS</sequence>
<accession>A0AAV6Y700</accession>
<gene>
    <name evidence="1" type="ORF">BUALT_Bualt01G0140300</name>
</gene>
<keyword evidence="2" id="KW-1185">Reference proteome</keyword>
<reference evidence="1" key="1">
    <citation type="submission" date="2019-10" db="EMBL/GenBank/DDBJ databases">
        <authorList>
            <person name="Zhang R."/>
            <person name="Pan Y."/>
            <person name="Wang J."/>
            <person name="Ma R."/>
            <person name="Yu S."/>
        </authorList>
    </citation>
    <scope>NUCLEOTIDE SEQUENCE</scope>
    <source>
        <strain evidence="1">LA-IB0</strain>
        <tissue evidence="1">Leaf</tissue>
    </source>
</reference>